<dbReference type="PANTHER" id="PTHR24006:SF747">
    <property type="entry name" value="UBIQUITIN CARBOXYL-TERMINAL HYDROLASE 20"/>
    <property type="match status" value="1"/>
</dbReference>
<dbReference type="EC" id="3.4.19.12" evidence="8"/>
<protein>
    <recommendedName>
        <fullName evidence="8">Ubiquitin carboxyl-terminal hydrolase</fullName>
        <ecNumber evidence="8">3.4.19.12</ecNumber>
    </recommendedName>
</protein>
<evidence type="ECO:0000256" key="1">
    <source>
        <dbReference type="ARBA" id="ARBA00000707"/>
    </source>
</evidence>
<dbReference type="GO" id="GO:0016579">
    <property type="term" value="P:protein deubiquitination"/>
    <property type="evidence" value="ECO:0007669"/>
    <property type="project" value="InterPro"/>
</dbReference>
<dbReference type="GO" id="GO:0005634">
    <property type="term" value="C:nucleus"/>
    <property type="evidence" value="ECO:0007669"/>
    <property type="project" value="TreeGrafter"/>
</dbReference>
<dbReference type="InterPro" id="IPR028889">
    <property type="entry name" value="USP"/>
</dbReference>
<dbReference type="SUPFAM" id="SSF54001">
    <property type="entry name" value="Cysteine proteinases"/>
    <property type="match status" value="1"/>
</dbReference>
<dbReference type="Proteomes" id="UP000826271">
    <property type="component" value="Unassembled WGS sequence"/>
</dbReference>
<evidence type="ECO:0000256" key="4">
    <source>
        <dbReference type="ARBA" id="ARBA00022786"/>
    </source>
</evidence>
<feature type="region of interest" description="Disordered" evidence="9">
    <location>
        <begin position="508"/>
        <end position="532"/>
    </location>
</feature>
<comment type="catalytic activity">
    <reaction evidence="1 8">
        <text>Thiol-dependent hydrolysis of ester, thioester, amide, peptide and isopeptide bonds formed by the C-terminal Gly of ubiquitin (a 76-residue protein attached to proteins as an intracellular targeting signal).</text>
        <dbReference type="EC" id="3.4.19.12"/>
    </reaction>
</comment>
<dbReference type="PROSITE" id="PS50235">
    <property type="entry name" value="USP_3"/>
    <property type="match status" value="1"/>
</dbReference>
<gene>
    <name evidence="11" type="ORF">BUALT_Bualt05G0082900</name>
</gene>
<dbReference type="PANTHER" id="PTHR24006">
    <property type="entry name" value="UBIQUITIN CARBOXYL-TERMINAL HYDROLASE"/>
    <property type="match status" value="1"/>
</dbReference>
<keyword evidence="5 8" id="KW-0378">Hydrolase</keyword>
<evidence type="ECO:0000256" key="6">
    <source>
        <dbReference type="ARBA" id="ARBA00022807"/>
    </source>
</evidence>
<dbReference type="EMBL" id="WHWC01000005">
    <property type="protein sequence ID" value="KAG8382492.1"/>
    <property type="molecule type" value="Genomic_DNA"/>
</dbReference>
<dbReference type="Pfam" id="PF00443">
    <property type="entry name" value="UCH"/>
    <property type="match status" value="1"/>
</dbReference>
<evidence type="ECO:0000313" key="11">
    <source>
        <dbReference type="EMBL" id="KAG8382492.1"/>
    </source>
</evidence>
<sequence length="695" mass="77630">MEIKKYHPSSPEKPSCLPDSSKTLGGNLSLFCDDETPPDAAESPLFLEDESEVKWTDDDDHLLNCFTRRNCLSSYSYSHWAEPWSKSLEFDTNPLDSQCPPPSDDIPSEVPAQESMDNEVNTSLSSCLSQDNNLAGTGAGLANLGNTCFLNAVLQCFIHTVPLLHGILLDIDSLQSNCNRERFCILCSLHDLVKLSLTSSSRVISPWKLVDNLSYFSSSFRRFQQEDAHEFLQCFLDKLESCHDSGGKDKVPLSDNFVKQVFGGRLVSKLKCCNCGHCSDTYEPLIDLSLEIEDADNLLSALQSFTKVERIEDPETKFKCEKCKEQVSIEKQLAFDQVPTVAVFHLKRFKNDGIFIQKIDKHVVFPLEFDLLPFTGSGRANDAELKYILYAIVVHTGLTSTSGHYYCFIRLSPNMWCKFDDSRVVQVEEDFVLSQEAYILFYAKEGTSWFSSFITTQKLCVDSTTLNTSPKSVLYTVDNVSSSTVQKEIICDSNEAIDATGLQHSRVENIETKNSGPRQNTPKSNGSKDNLQRISISVAPFSSDSTDVSSRKSLEEVSPSLLEKVNLRQEEVVGVGNSRNITQTPPRSPSPEIYREDPPDTAFSVPRTHMQLVERISCKRQLEKDVNVDDMETKQAYSFIKKSIPGSRGQQLLAALKGSKSEGCVNKKSRRLGLSRSRDDSSSIIRPALSAGAFR</sequence>
<name>A0AAV6XQQ0_9LAMI</name>
<evidence type="ECO:0000256" key="9">
    <source>
        <dbReference type="SAM" id="MobiDB-lite"/>
    </source>
</evidence>
<evidence type="ECO:0000256" key="3">
    <source>
        <dbReference type="ARBA" id="ARBA00022670"/>
    </source>
</evidence>
<keyword evidence="6 8" id="KW-0788">Thiol protease</keyword>
<dbReference type="AlphaFoldDB" id="A0AAV6XQQ0"/>
<evidence type="ECO:0000256" key="7">
    <source>
        <dbReference type="ARBA" id="ARBA00037450"/>
    </source>
</evidence>
<dbReference type="InterPro" id="IPR001394">
    <property type="entry name" value="Peptidase_C19_UCH"/>
</dbReference>
<dbReference type="Gene3D" id="3.90.70.10">
    <property type="entry name" value="Cysteine proteinases"/>
    <property type="match status" value="1"/>
</dbReference>
<feature type="region of interest" description="Disordered" evidence="9">
    <location>
        <begin position="574"/>
        <end position="602"/>
    </location>
</feature>
<organism evidence="11 12">
    <name type="scientific">Buddleja alternifolia</name>
    <dbReference type="NCBI Taxonomy" id="168488"/>
    <lineage>
        <taxon>Eukaryota</taxon>
        <taxon>Viridiplantae</taxon>
        <taxon>Streptophyta</taxon>
        <taxon>Embryophyta</taxon>
        <taxon>Tracheophyta</taxon>
        <taxon>Spermatophyta</taxon>
        <taxon>Magnoliopsida</taxon>
        <taxon>eudicotyledons</taxon>
        <taxon>Gunneridae</taxon>
        <taxon>Pentapetalae</taxon>
        <taxon>asterids</taxon>
        <taxon>lamiids</taxon>
        <taxon>Lamiales</taxon>
        <taxon>Scrophulariaceae</taxon>
        <taxon>Buddlejeae</taxon>
        <taxon>Buddleja</taxon>
    </lineage>
</organism>
<accession>A0AAV6XQQ0</accession>
<keyword evidence="12" id="KW-1185">Reference proteome</keyword>
<keyword evidence="4 8" id="KW-0833">Ubl conjugation pathway</keyword>
<proteinExistence type="inferred from homology"/>
<keyword evidence="3 8" id="KW-0645">Protease</keyword>
<feature type="compositionally biased region" description="Polar residues" evidence="9">
    <location>
        <begin position="512"/>
        <end position="532"/>
    </location>
</feature>
<dbReference type="InterPro" id="IPR038765">
    <property type="entry name" value="Papain-like_cys_pep_sf"/>
</dbReference>
<feature type="region of interest" description="Disordered" evidence="9">
    <location>
        <begin position="1"/>
        <end position="21"/>
    </location>
</feature>
<evidence type="ECO:0000259" key="10">
    <source>
        <dbReference type="PROSITE" id="PS50235"/>
    </source>
</evidence>
<evidence type="ECO:0000256" key="8">
    <source>
        <dbReference type="RuleBase" id="RU366025"/>
    </source>
</evidence>
<evidence type="ECO:0000256" key="5">
    <source>
        <dbReference type="ARBA" id="ARBA00022801"/>
    </source>
</evidence>
<evidence type="ECO:0000313" key="12">
    <source>
        <dbReference type="Proteomes" id="UP000826271"/>
    </source>
</evidence>
<dbReference type="InterPro" id="IPR018200">
    <property type="entry name" value="USP_CS"/>
</dbReference>
<feature type="domain" description="USP" evidence="10">
    <location>
        <begin position="139"/>
        <end position="445"/>
    </location>
</feature>
<dbReference type="FunFam" id="3.90.70.10:FF:000116">
    <property type="entry name" value="Ubiquitin carboxyl-terminal hydrolase 20"/>
    <property type="match status" value="1"/>
</dbReference>
<evidence type="ECO:0000256" key="2">
    <source>
        <dbReference type="ARBA" id="ARBA00009085"/>
    </source>
</evidence>
<comment type="similarity">
    <text evidence="2 8">Belongs to the peptidase C19 family.</text>
</comment>
<dbReference type="GO" id="GO:0004843">
    <property type="term" value="F:cysteine-type deubiquitinase activity"/>
    <property type="evidence" value="ECO:0007669"/>
    <property type="project" value="UniProtKB-UniRule"/>
</dbReference>
<dbReference type="PROSITE" id="PS00973">
    <property type="entry name" value="USP_2"/>
    <property type="match status" value="1"/>
</dbReference>
<dbReference type="GO" id="GO:0006508">
    <property type="term" value="P:proteolysis"/>
    <property type="evidence" value="ECO:0007669"/>
    <property type="project" value="UniProtKB-KW"/>
</dbReference>
<dbReference type="PROSITE" id="PS00972">
    <property type="entry name" value="USP_1"/>
    <property type="match status" value="1"/>
</dbReference>
<dbReference type="InterPro" id="IPR050164">
    <property type="entry name" value="Peptidase_C19"/>
</dbReference>
<comment type="caution">
    <text evidence="11">The sequence shown here is derived from an EMBL/GenBank/DDBJ whole genome shotgun (WGS) entry which is preliminary data.</text>
</comment>
<dbReference type="GO" id="GO:0005829">
    <property type="term" value="C:cytosol"/>
    <property type="evidence" value="ECO:0007669"/>
    <property type="project" value="TreeGrafter"/>
</dbReference>
<reference evidence="11" key="1">
    <citation type="submission" date="2019-10" db="EMBL/GenBank/DDBJ databases">
        <authorList>
            <person name="Zhang R."/>
            <person name="Pan Y."/>
            <person name="Wang J."/>
            <person name="Ma R."/>
            <person name="Yu S."/>
        </authorList>
    </citation>
    <scope>NUCLEOTIDE SEQUENCE</scope>
    <source>
        <strain evidence="11">LA-IB0</strain>
        <tissue evidence="11">Leaf</tissue>
    </source>
</reference>
<comment type="function">
    <text evidence="7 8">Recognizes and hydrolyzes the peptide bond at the C-terminal Gly of ubiquitin. Involved in the processing of poly-ubiquitin precursors as well as that of ubiquitinated proteins.</text>
</comment>